<dbReference type="Proteomes" id="UP000824120">
    <property type="component" value="Chromosome 12"/>
</dbReference>
<proteinExistence type="predicted"/>
<evidence type="ECO:0000256" key="2">
    <source>
        <dbReference type="ARBA" id="ARBA00023163"/>
    </source>
</evidence>
<dbReference type="InterPro" id="IPR045147">
    <property type="entry name" value="ARI3A/B/C"/>
</dbReference>
<dbReference type="EMBL" id="JACXVP010000012">
    <property type="protein sequence ID" value="KAG5571862.1"/>
    <property type="molecule type" value="Genomic_DNA"/>
</dbReference>
<dbReference type="AlphaFoldDB" id="A0A9J5WA70"/>
<dbReference type="GO" id="GO:0003677">
    <property type="term" value="F:DNA binding"/>
    <property type="evidence" value="ECO:0007669"/>
    <property type="project" value="TreeGrafter"/>
</dbReference>
<reference evidence="4 5" key="1">
    <citation type="submission" date="2020-09" db="EMBL/GenBank/DDBJ databases">
        <title>De no assembly of potato wild relative species, Solanum commersonii.</title>
        <authorList>
            <person name="Cho K."/>
        </authorList>
    </citation>
    <scope>NUCLEOTIDE SEQUENCE [LARGE SCALE GENOMIC DNA]</scope>
    <source>
        <strain evidence="4">LZ3.2</strain>
        <tissue evidence="4">Leaf</tissue>
    </source>
</reference>
<sequence length="160" mass="18229">MSNVSETKNEIVFDNLLIRTCTIVSWTFRSFYEKKLLQYERHRTQNRELQHPIVPPPGFSSVDNEPSLVAPVCHMVMGQSYIKVLDGSGVGLEMILFNAPVVRIIVKDLNIPPEQHLLGYGEVAEPIVKKTLGIDFHKFDHDNCHVQDKSAYNTPKRAKI</sequence>
<dbReference type="OrthoDB" id="1830951at2759"/>
<evidence type="ECO:0000256" key="1">
    <source>
        <dbReference type="ARBA" id="ARBA00023015"/>
    </source>
</evidence>
<keyword evidence="3" id="KW-0539">Nucleus</keyword>
<protein>
    <submittedName>
        <fullName evidence="4">Uncharacterized protein</fullName>
    </submittedName>
</protein>
<dbReference type="GO" id="GO:0006357">
    <property type="term" value="P:regulation of transcription by RNA polymerase II"/>
    <property type="evidence" value="ECO:0007669"/>
    <property type="project" value="InterPro"/>
</dbReference>
<keyword evidence="2" id="KW-0804">Transcription</keyword>
<dbReference type="PANTHER" id="PTHR15348:SF22">
    <property type="entry name" value="ARID DOMAIN-CONTAINING PROTEIN"/>
    <property type="match status" value="1"/>
</dbReference>
<evidence type="ECO:0000256" key="3">
    <source>
        <dbReference type="ARBA" id="ARBA00023242"/>
    </source>
</evidence>
<evidence type="ECO:0000313" key="5">
    <source>
        <dbReference type="Proteomes" id="UP000824120"/>
    </source>
</evidence>
<dbReference type="GO" id="GO:0005634">
    <property type="term" value="C:nucleus"/>
    <property type="evidence" value="ECO:0007669"/>
    <property type="project" value="TreeGrafter"/>
</dbReference>
<keyword evidence="1" id="KW-0805">Transcription regulation</keyword>
<comment type="caution">
    <text evidence="4">The sequence shown here is derived from an EMBL/GenBank/DDBJ whole genome shotgun (WGS) entry which is preliminary data.</text>
</comment>
<dbReference type="PANTHER" id="PTHR15348">
    <property type="entry name" value="AT-RICH INTERACTIVE DOMAIN-CONTAINING PROTEIN ARID DOMAIN- CONTAINING PROTEIN DEAD RINGER PROTEIN B-CELL REGULATOR OF IGH TRANSCRIPTION BRIGHT"/>
    <property type="match status" value="1"/>
</dbReference>
<keyword evidence="5" id="KW-1185">Reference proteome</keyword>
<organism evidence="4 5">
    <name type="scientific">Solanum commersonii</name>
    <name type="common">Commerson's wild potato</name>
    <name type="synonym">Commerson's nightshade</name>
    <dbReference type="NCBI Taxonomy" id="4109"/>
    <lineage>
        <taxon>Eukaryota</taxon>
        <taxon>Viridiplantae</taxon>
        <taxon>Streptophyta</taxon>
        <taxon>Embryophyta</taxon>
        <taxon>Tracheophyta</taxon>
        <taxon>Spermatophyta</taxon>
        <taxon>Magnoliopsida</taxon>
        <taxon>eudicotyledons</taxon>
        <taxon>Gunneridae</taxon>
        <taxon>Pentapetalae</taxon>
        <taxon>asterids</taxon>
        <taxon>lamiids</taxon>
        <taxon>Solanales</taxon>
        <taxon>Solanaceae</taxon>
        <taxon>Solanoideae</taxon>
        <taxon>Solaneae</taxon>
        <taxon>Solanum</taxon>
    </lineage>
</organism>
<name>A0A9J5WA70_SOLCO</name>
<gene>
    <name evidence="4" type="ORF">H5410_061628</name>
</gene>
<evidence type="ECO:0000313" key="4">
    <source>
        <dbReference type="EMBL" id="KAG5571862.1"/>
    </source>
</evidence>
<accession>A0A9J5WA70</accession>